<evidence type="ECO:0000313" key="2">
    <source>
        <dbReference type="EMBL" id="EFO19186.1"/>
    </source>
</evidence>
<reference evidence="2" key="1">
    <citation type="submission" date="2012-04" db="EMBL/GenBank/DDBJ databases">
        <title>The Genome Sequence of Loa loa.</title>
        <authorList>
            <consortium name="The Broad Institute Genome Sequencing Platform"/>
            <consortium name="Broad Institute Genome Sequencing Center for Infectious Disease"/>
            <person name="Nutman T.B."/>
            <person name="Fink D.L."/>
            <person name="Russ C."/>
            <person name="Young S."/>
            <person name="Zeng Q."/>
            <person name="Gargeya S."/>
            <person name="Alvarado L."/>
            <person name="Berlin A."/>
            <person name="Chapman S.B."/>
            <person name="Chen Z."/>
            <person name="Freedman E."/>
            <person name="Gellesch M."/>
            <person name="Goldberg J."/>
            <person name="Griggs A."/>
            <person name="Gujja S."/>
            <person name="Heilman E.R."/>
            <person name="Heiman D."/>
            <person name="Howarth C."/>
            <person name="Mehta T."/>
            <person name="Neiman D."/>
            <person name="Pearson M."/>
            <person name="Roberts A."/>
            <person name="Saif S."/>
            <person name="Shea T."/>
            <person name="Shenoy N."/>
            <person name="Sisk P."/>
            <person name="Stolte C."/>
            <person name="Sykes S."/>
            <person name="White J."/>
            <person name="Yandava C."/>
            <person name="Haas B."/>
            <person name="Henn M.R."/>
            <person name="Nusbaum C."/>
            <person name="Birren B."/>
        </authorList>
    </citation>
    <scope>NUCLEOTIDE SEQUENCE [LARGE SCALE GENOMIC DNA]</scope>
</reference>
<protein>
    <submittedName>
        <fullName evidence="2">Uncharacterized protein</fullName>
    </submittedName>
</protein>
<dbReference type="CTD" id="9946745"/>
<gene>
    <name evidence="2" type="ORF">LOAG_09308</name>
</gene>
<dbReference type="AlphaFoldDB" id="A0A1S0TRX9"/>
<proteinExistence type="predicted"/>
<feature type="compositionally biased region" description="Basic residues" evidence="1">
    <location>
        <begin position="78"/>
        <end position="88"/>
    </location>
</feature>
<organism evidence="2">
    <name type="scientific">Loa loa</name>
    <name type="common">Eye worm</name>
    <name type="synonym">Filaria loa</name>
    <dbReference type="NCBI Taxonomy" id="7209"/>
    <lineage>
        <taxon>Eukaryota</taxon>
        <taxon>Metazoa</taxon>
        <taxon>Ecdysozoa</taxon>
        <taxon>Nematoda</taxon>
        <taxon>Chromadorea</taxon>
        <taxon>Rhabditida</taxon>
        <taxon>Spirurina</taxon>
        <taxon>Spiruromorpha</taxon>
        <taxon>Filarioidea</taxon>
        <taxon>Onchocercidae</taxon>
        <taxon>Loa</taxon>
    </lineage>
</organism>
<accession>A0A1S0TRX9</accession>
<dbReference type="GeneID" id="9946745"/>
<dbReference type="RefSeq" id="XP_003144883.1">
    <property type="nucleotide sequence ID" value="XM_003144835.1"/>
</dbReference>
<dbReference type="InParanoid" id="A0A1S0TRX9"/>
<feature type="region of interest" description="Disordered" evidence="1">
    <location>
        <begin position="74"/>
        <end position="100"/>
    </location>
</feature>
<evidence type="ECO:0000256" key="1">
    <source>
        <dbReference type="SAM" id="MobiDB-lite"/>
    </source>
</evidence>
<name>A0A1S0TRX9_LOALO</name>
<feature type="compositionally biased region" description="Basic and acidic residues" evidence="1">
    <location>
        <begin position="89"/>
        <end position="100"/>
    </location>
</feature>
<dbReference type="KEGG" id="loa:LOAG_09308"/>
<sequence>MTTKIYGNLARNMFRYSEMTQKHTLQKRKDIPFLLNSSGLSVHWTKKPGMTKQRGKKRTWEKSQQLHCYVIASGTNEKKKRRKKHLNRKLTEKDILNRGL</sequence>
<dbReference type="EMBL" id="JH712068">
    <property type="protein sequence ID" value="EFO19186.1"/>
    <property type="molecule type" value="Genomic_DNA"/>
</dbReference>